<name>A0ABQ8ZS98_9ROSI</name>
<gene>
    <name evidence="1" type="ORF">OIU77_015303</name>
</gene>
<evidence type="ECO:0000313" key="1">
    <source>
        <dbReference type="EMBL" id="KAJ6309512.1"/>
    </source>
</evidence>
<sequence length="182" mass="20463">MNCNLQTDLAHHNPFTIALKNFSHKTPEKEKVNVDISRDDKLLSPSHLEKEYEEWILQMHSQYDTEVGAGEDDGVLVVGPTNKIPGISSDVVRVRDTLTRKGTIWKRGRENKSFKGRLARGSIIKNVYLTLEHILIEGAQGDALVALWTLREENGCVLSVKDGELDIRGSISIPISVIDYRE</sequence>
<evidence type="ECO:0000313" key="2">
    <source>
        <dbReference type="Proteomes" id="UP001141253"/>
    </source>
</evidence>
<keyword evidence="2" id="KW-1185">Reference proteome</keyword>
<dbReference type="EMBL" id="JAPFFI010000026">
    <property type="protein sequence ID" value="KAJ6309512.1"/>
    <property type="molecule type" value="Genomic_DNA"/>
</dbReference>
<dbReference type="PANTHER" id="PTHR33566">
    <property type="entry name" value="EN/SPM-LIKE TRANSPOSON-RELATED"/>
    <property type="match status" value="1"/>
</dbReference>
<dbReference type="PANTHER" id="PTHR33566:SF1">
    <property type="entry name" value="EN_SPM-LIKE TRANSPOSON-RELATED"/>
    <property type="match status" value="1"/>
</dbReference>
<protein>
    <submittedName>
        <fullName evidence="1">Uncharacterized protein</fullName>
    </submittedName>
</protein>
<reference evidence="1" key="2">
    <citation type="journal article" date="2023" name="Int. J. Mol. Sci.">
        <title>De Novo Assembly and Annotation of 11 Diverse Shrub Willow (Salix) Genomes Reveals Novel Gene Organization in Sex-Linked Regions.</title>
        <authorList>
            <person name="Hyden B."/>
            <person name="Feng K."/>
            <person name="Yates T.B."/>
            <person name="Jawdy S."/>
            <person name="Cereghino C."/>
            <person name="Smart L.B."/>
            <person name="Muchero W."/>
        </authorList>
    </citation>
    <scope>NUCLEOTIDE SEQUENCE</scope>
    <source>
        <tissue evidence="1">Shoot tip</tissue>
    </source>
</reference>
<dbReference type="Proteomes" id="UP001141253">
    <property type="component" value="Unassembled WGS sequence"/>
</dbReference>
<feature type="non-terminal residue" evidence="1">
    <location>
        <position position="182"/>
    </location>
</feature>
<comment type="caution">
    <text evidence="1">The sequence shown here is derived from an EMBL/GenBank/DDBJ whole genome shotgun (WGS) entry which is preliminary data.</text>
</comment>
<organism evidence="1 2">
    <name type="scientific">Salix suchowensis</name>
    <dbReference type="NCBI Taxonomy" id="1278906"/>
    <lineage>
        <taxon>Eukaryota</taxon>
        <taxon>Viridiplantae</taxon>
        <taxon>Streptophyta</taxon>
        <taxon>Embryophyta</taxon>
        <taxon>Tracheophyta</taxon>
        <taxon>Spermatophyta</taxon>
        <taxon>Magnoliopsida</taxon>
        <taxon>eudicotyledons</taxon>
        <taxon>Gunneridae</taxon>
        <taxon>Pentapetalae</taxon>
        <taxon>rosids</taxon>
        <taxon>fabids</taxon>
        <taxon>Malpighiales</taxon>
        <taxon>Salicaceae</taxon>
        <taxon>Saliceae</taxon>
        <taxon>Salix</taxon>
    </lineage>
</organism>
<accession>A0ABQ8ZS98</accession>
<reference evidence="1" key="1">
    <citation type="submission" date="2022-10" db="EMBL/GenBank/DDBJ databases">
        <authorList>
            <person name="Hyden B.L."/>
            <person name="Feng K."/>
            <person name="Yates T."/>
            <person name="Jawdy S."/>
            <person name="Smart L.B."/>
            <person name="Muchero W."/>
        </authorList>
    </citation>
    <scope>NUCLEOTIDE SEQUENCE</scope>
    <source>
        <tissue evidence="1">Shoot tip</tissue>
    </source>
</reference>
<proteinExistence type="predicted"/>